<dbReference type="Pfam" id="PF02576">
    <property type="entry name" value="RimP_N"/>
    <property type="match status" value="1"/>
</dbReference>
<comment type="caution">
    <text evidence="5">The sequence shown here is derived from an EMBL/GenBank/DDBJ whole genome shotgun (WGS) entry which is preliminary data.</text>
</comment>
<name>A0A644VAM9_9ZZZZ</name>
<organism evidence="5">
    <name type="scientific">bioreactor metagenome</name>
    <dbReference type="NCBI Taxonomy" id="1076179"/>
    <lineage>
        <taxon>unclassified sequences</taxon>
        <taxon>metagenomes</taxon>
        <taxon>ecological metagenomes</taxon>
    </lineage>
</organism>
<evidence type="ECO:0000259" key="4">
    <source>
        <dbReference type="Pfam" id="PF17384"/>
    </source>
</evidence>
<dbReference type="GO" id="GO:0005829">
    <property type="term" value="C:cytosol"/>
    <property type="evidence" value="ECO:0007669"/>
    <property type="project" value="TreeGrafter"/>
</dbReference>
<dbReference type="EMBL" id="VSSQ01000251">
    <property type="protein sequence ID" value="MPL88125.1"/>
    <property type="molecule type" value="Genomic_DNA"/>
</dbReference>
<dbReference type="PANTHER" id="PTHR33867">
    <property type="entry name" value="RIBOSOME MATURATION FACTOR RIMP"/>
    <property type="match status" value="1"/>
</dbReference>
<dbReference type="AlphaFoldDB" id="A0A644VAM9"/>
<dbReference type="SUPFAM" id="SSF75420">
    <property type="entry name" value="YhbC-like, N-terminal domain"/>
    <property type="match status" value="1"/>
</dbReference>
<dbReference type="Pfam" id="PF17384">
    <property type="entry name" value="DUF150_C"/>
    <property type="match status" value="1"/>
</dbReference>
<keyword evidence="1" id="KW-0963">Cytoplasm</keyword>
<protein>
    <submittedName>
        <fullName evidence="5">Ribosome maturation factor RimP</fullName>
    </submittedName>
</protein>
<dbReference type="InterPro" id="IPR003728">
    <property type="entry name" value="Ribosome_maturation_RimP"/>
</dbReference>
<dbReference type="InterPro" id="IPR028998">
    <property type="entry name" value="RimP_C"/>
</dbReference>
<dbReference type="InterPro" id="IPR028989">
    <property type="entry name" value="RimP_N"/>
</dbReference>
<evidence type="ECO:0000313" key="5">
    <source>
        <dbReference type="EMBL" id="MPL88125.1"/>
    </source>
</evidence>
<accession>A0A644VAM9</accession>
<dbReference type="Gene3D" id="3.30.300.70">
    <property type="entry name" value="RimP-like superfamily, N-terminal"/>
    <property type="match status" value="1"/>
</dbReference>
<dbReference type="NCBIfam" id="NF002531">
    <property type="entry name" value="PRK02001.1"/>
    <property type="match status" value="1"/>
</dbReference>
<feature type="domain" description="Ribosome maturation factor RimP C-terminal" evidence="4">
    <location>
        <begin position="79"/>
        <end position="147"/>
    </location>
</feature>
<evidence type="ECO:0000259" key="3">
    <source>
        <dbReference type="Pfam" id="PF02576"/>
    </source>
</evidence>
<dbReference type="InterPro" id="IPR035956">
    <property type="entry name" value="RimP_N_sf"/>
</dbReference>
<gene>
    <name evidence="5" type="primary">rimP_11</name>
    <name evidence="5" type="ORF">SDC9_34141</name>
</gene>
<dbReference type="PANTHER" id="PTHR33867:SF1">
    <property type="entry name" value="RIBOSOME MATURATION FACTOR RIMP"/>
    <property type="match status" value="1"/>
</dbReference>
<dbReference type="HAMAP" id="MF_01077">
    <property type="entry name" value="RimP"/>
    <property type="match status" value="1"/>
</dbReference>
<evidence type="ECO:0000256" key="1">
    <source>
        <dbReference type="ARBA" id="ARBA00022490"/>
    </source>
</evidence>
<dbReference type="GO" id="GO:0006412">
    <property type="term" value="P:translation"/>
    <property type="evidence" value="ECO:0007669"/>
    <property type="project" value="TreeGrafter"/>
</dbReference>
<evidence type="ECO:0000256" key="2">
    <source>
        <dbReference type="ARBA" id="ARBA00022517"/>
    </source>
</evidence>
<dbReference type="GO" id="GO:0000028">
    <property type="term" value="P:ribosomal small subunit assembly"/>
    <property type="evidence" value="ECO:0007669"/>
    <property type="project" value="TreeGrafter"/>
</dbReference>
<keyword evidence="2" id="KW-0690">Ribosome biogenesis</keyword>
<proteinExistence type="inferred from homology"/>
<sequence>MIDKEKVQSIVNQELEGTDLFLVDLKIGKDNKISVFIDGDNGVTIQNCIDLSRKIESNFDREVEDFELSVFSSGVGEPLKLNRQYKKNIGRNIEVITNEEGGKIVGELLMVDEEKIVVKVQPKKKKDPIVEKEILIDNIKESKIIILF</sequence>
<reference evidence="5" key="1">
    <citation type="submission" date="2019-08" db="EMBL/GenBank/DDBJ databases">
        <authorList>
            <person name="Kucharzyk K."/>
            <person name="Murdoch R.W."/>
            <person name="Higgins S."/>
            <person name="Loffler F."/>
        </authorList>
    </citation>
    <scope>NUCLEOTIDE SEQUENCE</scope>
</reference>
<feature type="domain" description="Ribosome maturation factor RimP N-terminal" evidence="3">
    <location>
        <begin position="17"/>
        <end position="74"/>
    </location>
</feature>